<dbReference type="EMBL" id="CM046389">
    <property type="protein sequence ID" value="KAI8567701.1"/>
    <property type="molecule type" value="Genomic_DNA"/>
</dbReference>
<name>A0ACC0PQ41_RHOML</name>
<proteinExistence type="predicted"/>
<evidence type="ECO:0000313" key="2">
    <source>
        <dbReference type="Proteomes" id="UP001062846"/>
    </source>
</evidence>
<comment type="caution">
    <text evidence="1">The sequence shown here is derived from an EMBL/GenBank/DDBJ whole genome shotgun (WGS) entry which is preliminary data.</text>
</comment>
<protein>
    <submittedName>
        <fullName evidence="1">Uncharacterized protein</fullName>
    </submittedName>
</protein>
<evidence type="ECO:0000313" key="1">
    <source>
        <dbReference type="EMBL" id="KAI8567701.1"/>
    </source>
</evidence>
<reference evidence="1" key="1">
    <citation type="submission" date="2022-02" db="EMBL/GenBank/DDBJ databases">
        <title>Plant Genome Project.</title>
        <authorList>
            <person name="Zhang R.-G."/>
        </authorList>
    </citation>
    <scope>NUCLEOTIDE SEQUENCE</scope>
    <source>
        <strain evidence="1">AT1</strain>
    </source>
</reference>
<sequence length="50" mass="5510">MLNCGTISSNSFRSECFGIFHSCSSHRFGFCSSTISDPIFWLCHGGIFQG</sequence>
<gene>
    <name evidence="1" type="ORF">RHMOL_Rhmol02G0142100</name>
</gene>
<dbReference type="Proteomes" id="UP001062846">
    <property type="component" value="Chromosome 2"/>
</dbReference>
<accession>A0ACC0PQ41</accession>
<keyword evidence="2" id="KW-1185">Reference proteome</keyword>
<organism evidence="1 2">
    <name type="scientific">Rhododendron molle</name>
    <name type="common">Chinese azalea</name>
    <name type="synonym">Azalea mollis</name>
    <dbReference type="NCBI Taxonomy" id="49168"/>
    <lineage>
        <taxon>Eukaryota</taxon>
        <taxon>Viridiplantae</taxon>
        <taxon>Streptophyta</taxon>
        <taxon>Embryophyta</taxon>
        <taxon>Tracheophyta</taxon>
        <taxon>Spermatophyta</taxon>
        <taxon>Magnoliopsida</taxon>
        <taxon>eudicotyledons</taxon>
        <taxon>Gunneridae</taxon>
        <taxon>Pentapetalae</taxon>
        <taxon>asterids</taxon>
        <taxon>Ericales</taxon>
        <taxon>Ericaceae</taxon>
        <taxon>Ericoideae</taxon>
        <taxon>Rhodoreae</taxon>
        <taxon>Rhododendron</taxon>
    </lineage>
</organism>